<dbReference type="GO" id="GO:0005829">
    <property type="term" value="C:cytosol"/>
    <property type="evidence" value="ECO:0007669"/>
    <property type="project" value="TreeGrafter"/>
</dbReference>
<organism evidence="3 4">
    <name type="scientific">Folsomia candida</name>
    <name type="common">Springtail</name>
    <dbReference type="NCBI Taxonomy" id="158441"/>
    <lineage>
        <taxon>Eukaryota</taxon>
        <taxon>Metazoa</taxon>
        <taxon>Ecdysozoa</taxon>
        <taxon>Arthropoda</taxon>
        <taxon>Hexapoda</taxon>
        <taxon>Collembola</taxon>
        <taxon>Entomobryomorpha</taxon>
        <taxon>Isotomoidea</taxon>
        <taxon>Isotomidae</taxon>
        <taxon>Proisotominae</taxon>
        <taxon>Folsomia</taxon>
    </lineage>
</organism>
<keyword evidence="2" id="KW-0732">Signal</keyword>
<dbReference type="PANTHER" id="PTHR43198">
    <property type="entry name" value="BIFUNCTIONAL TH2 PROTEIN"/>
    <property type="match status" value="1"/>
</dbReference>
<sequence>MGCFRKLWLSFVCLAVARFSFGYEIDPTLKFSEMVDRIPLAQHFENMAVTHPFYDEIARETLRLEHFMAMTQQDHLYVDNLFYFFRLLAERETDPVRKEYLQTVGNENWDDYWQVYYDKFNFSKPVHMVPSVLAYSVSQLRAAKHDNIGVALATAYPCYTEFIEANSGGMDSPITQEFITFVDGYYNRLGNDTRTKQAMLHAYTRSVQYEHSFAETNYNLMRESQPPPNFTDLAESYVVPEFQSAHIYHRLFEEIGNATLPMDNFAVLIQQDHIYMRAFYAAFSFMKAKETDPELKLLLTKDPTNTYAFFQSQYDEFNFGPAAFTDAYNDAYMNHITSIAEHKSVAEGLSGIYPCYYLWAKMGEYIASIANLPANPNHPYKSFVQNSDPEGSTSLSRIQSLINGYFLRLEDDLETKLEMFKIVEKSTLHEIKELVLSQVHGYPRTKKKNYCPFPDPIPKDFENLQSDLNRAPAQDWIIYEVTCIRTHGSSQQANGPVDQEIPDIRQLETLEIPFVRVEADQQLSELLSEFRNFQVESLRNQAFLLERVLTLSKVGGNSGRSTCVYDTLQWMISHELAQILRLTTLTSISGKTAIGNKLFVKLIRDSVRIGNPGLTDHQITSFIGAWFRQSSQRDKSKNENNAGHLAQNAETASGQDGGGGAQENSNQHHDNPVSDDL</sequence>
<accession>A0A226D4E9</accession>
<dbReference type="PANTHER" id="PTHR43198:SF2">
    <property type="entry name" value="SI:CH1073-67J19.1-RELATED"/>
    <property type="match status" value="1"/>
</dbReference>
<evidence type="ECO:0000313" key="3">
    <source>
        <dbReference type="EMBL" id="OXA39136.1"/>
    </source>
</evidence>
<feature type="region of interest" description="Disordered" evidence="1">
    <location>
        <begin position="633"/>
        <end position="677"/>
    </location>
</feature>
<feature type="chain" id="PRO_5012511054" evidence="2">
    <location>
        <begin position="23"/>
        <end position="677"/>
    </location>
</feature>
<evidence type="ECO:0000313" key="4">
    <source>
        <dbReference type="Proteomes" id="UP000198287"/>
    </source>
</evidence>
<comment type="caution">
    <text evidence="3">The sequence shown here is derived from an EMBL/GenBank/DDBJ whole genome shotgun (WGS) entry which is preliminary data.</text>
</comment>
<feature type="compositionally biased region" description="Basic and acidic residues" evidence="1">
    <location>
        <begin position="666"/>
        <end position="677"/>
    </location>
</feature>
<dbReference type="GO" id="GO:0016787">
    <property type="term" value="F:hydrolase activity"/>
    <property type="evidence" value="ECO:0007669"/>
    <property type="project" value="UniProtKB-KW"/>
</dbReference>
<dbReference type="InterPro" id="IPR050967">
    <property type="entry name" value="Thiamine_Salvage_TenA"/>
</dbReference>
<keyword evidence="4" id="KW-1185">Reference proteome</keyword>
<keyword evidence="3" id="KW-0378">Hydrolase</keyword>
<proteinExistence type="predicted"/>
<dbReference type="AlphaFoldDB" id="A0A226D4E9"/>
<protein>
    <submittedName>
        <fullName evidence="3">Aminopyrimidine aminohydrolase</fullName>
    </submittedName>
</protein>
<evidence type="ECO:0000256" key="2">
    <source>
        <dbReference type="SAM" id="SignalP"/>
    </source>
</evidence>
<dbReference type="Gene3D" id="1.20.910.10">
    <property type="entry name" value="Heme oxygenase-like"/>
    <property type="match status" value="2"/>
</dbReference>
<gene>
    <name evidence="3" type="ORF">Fcan01_26200</name>
</gene>
<feature type="signal peptide" evidence="2">
    <location>
        <begin position="1"/>
        <end position="22"/>
    </location>
</feature>
<dbReference type="Proteomes" id="UP000198287">
    <property type="component" value="Unassembled WGS sequence"/>
</dbReference>
<dbReference type="EMBL" id="LNIX01000041">
    <property type="protein sequence ID" value="OXA39136.1"/>
    <property type="molecule type" value="Genomic_DNA"/>
</dbReference>
<reference evidence="3 4" key="1">
    <citation type="submission" date="2015-12" db="EMBL/GenBank/DDBJ databases">
        <title>The genome of Folsomia candida.</title>
        <authorList>
            <person name="Faddeeva A."/>
            <person name="Derks M.F."/>
            <person name="Anvar Y."/>
            <person name="Smit S."/>
            <person name="Van Straalen N."/>
            <person name="Roelofs D."/>
        </authorList>
    </citation>
    <scope>NUCLEOTIDE SEQUENCE [LARGE SCALE GENOMIC DNA]</scope>
    <source>
        <strain evidence="3 4">VU population</strain>
        <tissue evidence="3">Whole body</tissue>
    </source>
</reference>
<dbReference type="InterPro" id="IPR016084">
    <property type="entry name" value="Haem_Oase-like_multi-hlx"/>
</dbReference>
<evidence type="ECO:0000256" key="1">
    <source>
        <dbReference type="SAM" id="MobiDB-lite"/>
    </source>
</evidence>
<name>A0A226D4E9_FOLCA</name>
<dbReference type="SUPFAM" id="SSF48613">
    <property type="entry name" value="Heme oxygenase-like"/>
    <property type="match status" value="2"/>
</dbReference>